<feature type="domain" description="Carrier" evidence="3">
    <location>
        <begin position="9"/>
        <end position="84"/>
    </location>
</feature>
<comment type="caution">
    <text evidence="5">The sequence shown here is derived from an EMBL/GenBank/DDBJ whole genome shotgun (WGS) entry which is preliminary data.</text>
</comment>
<dbReference type="RefSeq" id="WP_018585122.1">
    <property type="nucleotide sequence ID" value="NZ_BOQM01000028.1"/>
</dbReference>
<organism evidence="5 6">
    <name type="scientific">Salinispora arenicola</name>
    <dbReference type="NCBI Taxonomy" id="168697"/>
    <lineage>
        <taxon>Bacteria</taxon>
        <taxon>Bacillati</taxon>
        <taxon>Actinomycetota</taxon>
        <taxon>Actinomycetes</taxon>
        <taxon>Micromonosporales</taxon>
        <taxon>Micromonosporaceae</taxon>
        <taxon>Salinispora</taxon>
    </lineage>
</organism>
<evidence type="ECO:0000259" key="3">
    <source>
        <dbReference type="PROSITE" id="PS50075"/>
    </source>
</evidence>
<dbReference type="Proteomes" id="UP000315983">
    <property type="component" value="Unassembled WGS sequence"/>
</dbReference>
<dbReference type="GO" id="GO:0031177">
    <property type="term" value="F:phosphopantetheine binding"/>
    <property type="evidence" value="ECO:0007669"/>
    <property type="project" value="InterPro"/>
</dbReference>
<evidence type="ECO:0000256" key="1">
    <source>
        <dbReference type="ARBA" id="ARBA00022450"/>
    </source>
</evidence>
<proteinExistence type="predicted"/>
<evidence type="ECO:0000313" key="6">
    <source>
        <dbReference type="Proteomes" id="UP000315983"/>
    </source>
</evidence>
<reference evidence="4 7" key="2">
    <citation type="submission" date="2021-03" db="EMBL/GenBank/DDBJ databases">
        <title>Whole genome shotgun sequence of Salinispora arenicola NBRC 105043.</title>
        <authorList>
            <person name="Komaki H."/>
            <person name="Tamura T."/>
        </authorList>
    </citation>
    <scope>NUCLEOTIDE SEQUENCE [LARGE SCALE GENOMIC DNA]</scope>
    <source>
        <strain evidence="4 7">NBRC 105043</strain>
    </source>
</reference>
<evidence type="ECO:0000313" key="4">
    <source>
        <dbReference type="EMBL" id="GIM86840.1"/>
    </source>
</evidence>
<dbReference type="Gene3D" id="1.10.1200.10">
    <property type="entry name" value="ACP-like"/>
    <property type="match status" value="1"/>
</dbReference>
<keyword evidence="1" id="KW-0596">Phosphopantetheine</keyword>
<accession>A0A542XT58</accession>
<gene>
    <name evidence="5" type="ORF">FB564_4245</name>
    <name evidence="4" type="ORF">Sar04_35760</name>
</gene>
<dbReference type="EMBL" id="VFOL01000001">
    <property type="protein sequence ID" value="TQL39025.1"/>
    <property type="molecule type" value="Genomic_DNA"/>
</dbReference>
<name>A0A542XT58_SALAC</name>
<dbReference type="EMBL" id="BOQM01000028">
    <property type="protein sequence ID" value="GIM86840.1"/>
    <property type="molecule type" value="Genomic_DNA"/>
</dbReference>
<dbReference type="Proteomes" id="UP000677457">
    <property type="component" value="Unassembled WGS sequence"/>
</dbReference>
<evidence type="ECO:0000313" key="7">
    <source>
        <dbReference type="Proteomes" id="UP000677457"/>
    </source>
</evidence>
<dbReference type="PROSITE" id="PS50075">
    <property type="entry name" value="CARRIER"/>
    <property type="match status" value="1"/>
</dbReference>
<dbReference type="InterPro" id="IPR020806">
    <property type="entry name" value="PKS_PP-bd"/>
</dbReference>
<sequence length="94" mass="9948">MADDSSQVSGDGELADRVARIWRDVLNAHDRSAQATFFDLGGQSIAAVRIAGRVEDELGIQVDVGMLFEDSDLDGFTRHVRAMAGQSDAPAAGA</sequence>
<dbReference type="Pfam" id="PF00550">
    <property type="entry name" value="PP-binding"/>
    <property type="match status" value="1"/>
</dbReference>
<evidence type="ECO:0000313" key="5">
    <source>
        <dbReference type="EMBL" id="TQL39025.1"/>
    </source>
</evidence>
<keyword evidence="7" id="KW-1185">Reference proteome</keyword>
<dbReference type="GeneID" id="93773398"/>
<evidence type="ECO:0000256" key="2">
    <source>
        <dbReference type="ARBA" id="ARBA00022553"/>
    </source>
</evidence>
<protein>
    <submittedName>
        <fullName evidence="5">Phosphopantetheine binding protein</fullName>
    </submittedName>
</protein>
<dbReference type="SUPFAM" id="SSF47336">
    <property type="entry name" value="ACP-like"/>
    <property type="match status" value="1"/>
</dbReference>
<dbReference type="SMART" id="SM00823">
    <property type="entry name" value="PKS_PP"/>
    <property type="match status" value="1"/>
</dbReference>
<dbReference type="AlphaFoldDB" id="A0A542XT58"/>
<reference evidence="5 6" key="1">
    <citation type="submission" date="2019-06" db="EMBL/GenBank/DDBJ databases">
        <title>Sequencing the genomes of 1000 actinobacteria strains.</title>
        <authorList>
            <person name="Klenk H.-P."/>
        </authorList>
    </citation>
    <scope>NUCLEOTIDE SEQUENCE [LARGE SCALE GENOMIC DNA]</scope>
    <source>
        <strain evidence="5 6">DSM 44819</strain>
    </source>
</reference>
<dbReference type="InterPro" id="IPR036736">
    <property type="entry name" value="ACP-like_sf"/>
</dbReference>
<dbReference type="InterPro" id="IPR009081">
    <property type="entry name" value="PP-bd_ACP"/>
</dbReference>
<keyword evidence="2" id="KW-0597">Phosphoprotein</keyword>